<dbReference type="AlphaFoldDB" id="A0A4R8MDR5"/>
<dbReference type="Proteomes" id="UP000295066">
    <property type="component" value="Unassembled WGS sequence"/>
</dbReference>
<name>A0A4R8MDR5_9BACT</name>
<keyword evidence="3" id="KW-1185">Reference proteome</keyword>
<feature type="signal peptide" evidence="1">
    <location>
        <begin position="1"/>
        <end position="21"/>
    </location>
</feature>
<gene>
    <name evidence="2" type="ORF">C8D99_10279</name>
</gene>
<reference evidence="2 3" key="1">
    <citation type="submission" date="2019-03" db="EMBL/GenBank/DDBJ databases">
        <title>Genomic Encyclopedia of Type Strains, Phase IV (KMG-IV): sequencing the most valuable type-strain genomes for metagenomic binning, comparative biology and taxonomic classification.</title>
        <authorList>
            <person name="Goeker M."/>
        </authorList>
    </citation>
    <scope>NUCLEOTIDE SEQUENCE [LARGE SCALE GENOMIC DNA]</scope>
    <source>
        <strain evidence="2 3">DSM 25964</strain>
    </source>
</reference>
<organism evidence="2 3">
    <name type="scientific">Aminivibrio pyruvatiphilus</name>
    <dbReference type="NCBI Taxonomy" id="1005740"/>
    <lineage>
        <taxon>Bacteria</taxon>
        <taxon>Thermotogati</taxon>
        <taxon>Synergistota</taxon>
        <taxon>Synergistia</taxon>
        <taxon>Synergistales</taxon>
        <taxon>Aminobacteriaceae</taxon>
        <taxon>Aminivibrio</taxon>
    </lineage>
</organism>
<evidence type="ECO:0008006" key="4">
    <source>
        <dbReference type="Google" id="ProtNLM"/>
    </source>
</evidence>
<evidence type="ECO:0000313" key="3">
    <source>
        <dbReference type="Proteomes" id="UP000295066"/>
    </source>
</evidence>
<feature type="chain" id="PRO_5020751260" description="Cycloisomerase" evidence="1">
    <location>
        <begin position="22"/>
        <end position="275"/>
    </location>
</feature>
<dbReference type="SUPFAM" id="SSF50952">
    <property type="entry name" value="Soluble quinoprotein glucose dehydrogenase"/>
    <property type="match status" value="1"/>
</dbReference>
<evidence type="ECO:0000256" key="1">
    <source>
        <dbReference type="SAM" id="SignalP"/>
    </source>
</evidence>
<keyword evidence="1" id="KW-0732">Signal</keyword>
<comment type="caution">
    <text evidence="2">The sequence shown here is derived from an EMBL/GenBank/DDBJ whole genome shotgun (WGS) entry which is preliminary data.</text>
</comment>
<evidence type="ECO:0000313" key="2">
    <source>
        <dbReference type="EMBL" id="TDY63098.1"/>
    </source>
</evidence>
<sequence length="275" mass="30829">MKKTVLLSLGLVLLFASLAGAAEFKQTAEFNVPEANQGIGVDEHHFYAIDNRVVAKYDKATGKLVKKWEGPKDGPIIHLDSAAVIDGKIYCAHSNWSEWPMTSSIEVWDAATLEHVANHSFGIHWGSATWVDRHDGYWWVAFANYDRPYGPNKTPYGHKICTTIVKFADNWQWLEAWTLPKAILERLEDMSNSGGSWGADGFLYLSGHDPAEVYKCRLPKMGSVIELVEILPKNIRGQGIAWDRSETGVLYGIIRATKEEKEKGITNRVIVSKLQ</sequence>
<protein>
    <recommendedName>
        <fullName evidence="4">Cycloisomerase</fullName>
    </recommendedName>
</protein>
<dbReference type="OrthoDB" id="839202at2"/>
<dbReference type="RefSeq" id="WP_133955942.1">
    <property type="nucleotide sequence ID" value="NZ_SORI01000002.1"/>
</dbReference>
<dbReference type="InterPro" id="IPR011041">
    <property type="entry name" value="Quinoprot_gluc/sorb_DH_b-prop"/>
</dbReference>
<accession>A0A4R8MDR5</accession>
<dbReference type="EMBL" id="SORI01000002">
    <property type="protein sequence ID" value="TDY63098.1"/>
    <property type="molecule type" value="Genomic_DNA"/>
</dbReference>
<proteinExistence type="predicted"/>